<dbReference type="Gene3D" id="1.10.10.10">
    <property type="entry name" value="Winged helix-like DNA-binding domain superfamily/Winged helix DNA-binding domain"/>
    <property type="match status" value="1"/>
</dbReference>
<feature type="DNA-binding region" description="OmpR/PhoB-type" evidence="9">
    <location>
        <begin position="131"/>
        <end position="222"/>
    </location>
</feature>
<evidence type="ECO:0000256" key="7">
    <source>
        <dbReference type="ARBA" id="ARBA00023163"/>
    </source>
</evidence>
<dbReference type="EMBL" id="JAADJT010000001">
    <property type="protein sequence ID" value="NGZ83118.1"/>
    <property type="molecule type" value="Genomic_DNA"/>
</dbReference>
<evidence type="ECO:0000256" key="6">
    <source>
        <dbReference type="ARBA" id="ARBA00023125"/>
    </source>
</evidence>
<feature type="domain" description="OmpR/PhoB-type" evidence="11">
    <location>
        <begin position="131"/>
        <end position="222"/>
    </location>
</feature>
<evidence type="ECO:0000256" key="1">
    <source>
        <dbReference type="ARBA" id="ARBA00004496"/>
    </source>
</evidence>
<keyword evidence="6 9" id="KW-0238">DNA-binding</keyword>
<dbReference type="CDD" id="cd17624">
    <property type="entry name" value="REC_OmpR_PmrA-like"/>
    <property type="match status" value="1"/>
</dbReference>
<name>A0ABX0FEZ7_9BURK</name>
<keyword evidence="4" id="KW-0902">Two-component regulatory system</keyword>
<comment type="subcellular location">
    <subcellularLocation>
        <location evidence="1">Cytoplasm</location>
    </subcellularLocation>
</comment>
<dbReference type="Pfam" id="PF00486">
    <property type="entry name" value="Trans_reg_C"/>
    <property type="match status" value="1"/>
</dbReference>
<feature type="domain" description="Response regulatory" evidence="10">
    <location>
        <begin position="2"/>
        <end position="120"/>
    </location>
</feature>
<dbReference type="Proteomes" id="UP000666369">
    <property type="component" value="Unassembled WGS sequence"/>
</dbReference>
<sequence length="225" mass="24592">MKILMIEDDLAIGRALLAVFQDEGHAVVWVRMAEGAVARIHAEAPAGQFDAVLLDLGLPDGDGATLLRELRAQGLGLPVLIMTARDSLEDRLNGFNGGADDYLIKPFEIPELLVRLRAIVRRSSGNVDGVEALWRSGELVLDESRMLVTRAGAAVSLSRTEFALLLTLMKESGRVLTRAELEQGVLPHSEGQTLDVHISNLRKKIGDRVIRTVRGVGYMVQRGHE</sequence>
<dbReference type="InterPro" id="IPR016032">
    <property type="entry name" value="Sig_transdc_resp-reg_C-effctor"/>
</dbReference>
<dbReference type="Gene3D" id="3.40.50.2300">
    <property type="match status" value="1"/>
</dbReference>
<dbReference type="SMART" id="SM00448">
    <property type="entry name" value="REC"/>
    <property type="match status" value="1"/>
</dbReference>
<reference evidence="13" key="1">
    <citation type="submission" date="2023-07" db="EMBL/GenBank/DDBJ databases">
        <title>Duganella aceri sp. nov., isolated from tree sap.</title>
        <authorList>
            <person name="Kim I.S."/>
        </authorList>
    </citation>
    <scope>NUCLEOTIDE SEQUENCE [LARGE SCALE GENOMIC DNA]</scope>
    <source>
        <strain evidence="13">SAP-35</strain>
    </source>
</reference>
<evidence type="ECO:0000256" key="8">
    <source>
        <dbReference type="PROSITE-ProRule" id="PRU00169"/>
    </source>
</evidence>
<evidence type="ECO:0000259" key="10">
    <source>
        <dbReference type="PROSITE" id="PS50110"/>
    </source>
</evidence>
<evidence type="ECO:0000256" key="4">
    <source>
        <dbReference type="ARBA" id="ARBA00023012"/>
    </source>
</evidence>
<comment type="caution">
    <text evidence="12">The sequence shown here is derived from an EMBL/GenBank/DDBJ whole genome shotgun (WGS) entry which is preliminary data.</text>
</comment>
<evidence type="ECO:0000256" key="2">
    <source>
        <dbReference type="ARBA" id="ARBA00022490"/>
    </source>
</evidence>
<dbReference type="PROSITE" id="PS51755">
    <property type="entry name" value="OMPR_PHOB"/>
    <property type="match status" value="1"/>
</dbReference>
<proteinExistence type="predicted"/>
<keyword evidence="3 8" id="KW-0597">Phosphoprotein</keyword>
<dbReference type="InterPro" id="IPR039420">
    <property type="entry name" value="WalR-like"/>
</dbReference>
<feature type="modified residue" description="4-aspartylphosphate" evidence="8">
    <location>
        <position position="55"/>
    </location>
</feature>
<dbReference type="PANTHER" id="PTHR48111:SF35">
    <property type="entry name" value="TRANSCRIPTIONAL REGULATORY PROTEIN QSEB"/>
    <property type="match status" value="1"/>
</dbReference>
<gene>
    <name evidence="12" type="ORF">GW587_02430</name>
</gene>
<dbReference type="SUPFAM" id="SSF46894">
    <property type="entry name" value="C-terminal effector domain of the bipartite response regulators"/>
    <property type="match status" value="1"/>
</dbReference>
<evidence type="ECO:0000256" key="5">
    <source>
        <dbReference type="ARBA" id="ARBA00023015"/>
    </source>
</evidence>
<evidence type="ECO:0000313" key="13">
    <source>
        <dbReference type="Proteomes" id="UP000666369"/>
    </source>
</evidence>
<dbReference type="SMART" id="SM00862">
    <property type="entry name" value="Trans_reg_C"/>
    <property type="match status" value="1"/>
</dbReference>
<keyword evidence="2" id="KW-0963">Cytoplasm</keyword>
<dbReference type="CDD" id="cd00383">
    <property type="entry name" value="trans_reg_C"/>
    <property type="match status" value="1"/>
</dbReference>
<dbReference type="InterPro" id="IPR001867">
    <property type="entry name" value="OmpR/PhoB-type_DNA-bd"/>
</dbReference>
<dbReference type="SUPFAM" id="SSF52172">
    <property type="entry name" value="CheY-like"/>
    <property type="match status" value="1"/>
</dbReference>
<protein>
    <submittedName>
        <fullName evidence="12">Response regulator transcription factor</fullName>
    </submittedName>
</protein>
<dbReference type="InterPro" id="IPR011006">
    <property type="entry name" value="CheY-like_superfamily"/>
</dbReference>
<dbReference type="PANTHER" id="PTHR48111">
    <property type="entry name" value="REGULATOR OF RPOS"/>
    <property type="match status" value="1"/>
</dbReference>
<evidence type="ECO:0000256" key="9">
    <source>
        <dbReference type="PROSITE-ProRule" id="PRU01091"/>
    </source>
</evidence>
<evidence type="ECO:0000256" key="3">
    <source>
        <dbReference type="ARBA" id="ARBA00022553"/>
    </source>
</evidence>
<dbReference type="Pfam" id="PF00072">
    <property type="entry name" value="Response_reg"/>
    <property type="match status" value="1"/>
</dbReference>
<keyword evidence="13" id="KW-1185">Reference proteome</keyword>
<dbReference type="Gene3D" id="6.10.250.690">
    <property type="match status" value="1"/>
</dbReference>
<dbReference type="InterPro" id="IPR036388">
    <property type="entry name" value="WH-like_DNA-bd_sf"/>
</dbReference>
<keyword evidence="7" id="KW-0804">Transcription</keyword>
<evidence type="ECO:0000259" key="11">
    <source>
        <dbReference type="PROSITE" id="PS51755"/>
    </source>
</evidence>
<dbReference type="InterPro" id="IPR001789">
    <property type="entry name" value="Sig_transdc_resp-reg_receiver"/>
</dbReference>
<evidence type="ECO:0000313" key="12">
    <source>
        <dbReference type="EMBL" id="NGZ83118.1"/>
    </source>
</evidence>
<keyword evidence="5" id="KW-0805">Transcription regulation</keyword>
<dbReference type="PROSITE" id="PS50110">
    <property type="entry name" value="RESPONSE_REGULATORY"/>
    <property type="match status" value="1"/>
</dbReference>
<accession>A0ABX0FEZ7</accession>
<organism evidence="12 13">
    <name type="scientific">Duganella aceris</name>
    <dbReference type="NCBI Taxonomy" id="2703883"/>
    <lineage>
        <taxon>Bacteria</taxon>
        <taxon>Pseudomonadati</taxon>
        <taxon>Pseudomonadota</taxon>
        <taxon>Betaproteobacteria</taxon>
        <taxon>Burkholderiales</taxon>
        <taxon>Oxalobacteraceae</taxon>
        <taxon>Telluria group</taxon>
        <taxon>Duganella</taxon>
    </lineage>
</organism>